<dbReference type="InterPro" id="IPR037050">
    <property type="entry name" value="DUF1254_sf"/>
</dbReference>
<evidence type="ECO:0000259" key="2">
    <source>
        <dbReference type="Pfam" id="PF06863"/>
    </source>
</evidence>
<evidence type="ECO:0000313" key="4">
    <source>
        <dbReference type="Proteomes" id="UP000244898"/>
    </source>
</evidence>
<dbReference type="Gene3D" id="2.60.120.600">
    <property type="entry name" value="Domain of unknown function DUF1214, C-terminal domain"/>
    <property type="match status" value="1"/>
</dbReference>
<feature type="domain" description="DUF1254" evidence="2">
    <location>
        <begin position="120"/>
        <end position="246"/>
    </location>
</feature>
<dbReference type="AlphaFoldDB" id="A0A2R8C7B5"/>
<dbReference type="InterPro" id="IPR037049">
    <property type="entry name" value="DUF1214_C_sf"/>
</dbReference>
<dbReference type="InterPro" id="IPR010679">
    <property type="entry name" value="DUF1254"/>
</dbReference>
<feature type="domain" description="DUF1214" evidence="1">
    <location>
        <begin position="398"/>
        <end position="503"/>
    </location>
</feature>
<evidence type="ECO:0000259" key="1">
    <source>
        <dbReference type="Pfam" id="PF06742"/>
    </source>
</evidence>
<sequence>MTELRDEAASRLTLDLRQNWTRFFMLHIVRIISKEQLFMRTLIIAALALLPAASLAEPEHWTQLRSMPFPEKYPTEESVEVLYDEMQFHRATQVVLWSLPAMTLLAMKKGSEAEFGEGSNVFPIWKDRLSAETRVSTPNSDLVYGMGYLDLQKDGPTVIEVPPKLQGILDDFWHRPLTDVGFVGPDQGEGGNYLILPPDYEGEVPEGYYTFTSDTYNVFVFWRAFLGENRSTDEAVALMEKTRIYPLSKKDNPPKMEFPNGSGRPADMLYTKDYSYFEGLAEFVENEFVGPEDMAMRGLMASLGIVKGEPFAPDERMQKILSAGAEVGMKMAHALRFGDKLPNTKYYEDRNWHNVLNVEDVSFNETTFRNVDAQVGMFIIGYSISEAMVLNMVGKGSKYPFAYKDADGNYLSGGASYRLHLPADVPAENFWSITLYDAETASGLQNGQPYPSIGSNDDLKYNDDGSVDLYFGPELPDGAPEVNFLRTVPEKGWFTLMRLYSPGEAFFDQSWRPGDFEKLN</sequence>
<keyword evidence="4" id="KW-1185">Reference proteome</keyword>
<accession>A0A2R8C7B5</accession>
<dbReference type="PANTHER" id="PTHR36509:SF3">
    <property type="entry name" value="SIGNAL PEPTIDE PROTEIN"/>
    <property type="match status" value="1"/>
</dbReference>
<proteinExistence type="predicted"/>
<dbReference type="Gene3D" id="2.60.40.1610">
    <property type="entry name" value="Domain of unknown function DUF1254"/>
    <property type="match status" value="1"/>
</dbReference>
<dbReference type="Pfam" id="PF06863">
    <property type="entry name" value="DUF1254"/>
    <property type="match status" value="1"/>
</dbReference>
<protein>
    <recommendedName>
        <fullName evidence="5">DUF1254 domain-containing protein</fullName>
    </recommendedName>
</protein>
<reference evidence="4" key="1">
    <citation type="submission" date="2018-03" db="EMBL/GenBank/DDBJ databases">
        <authorList>
            <person name="Rodrigo-Torres L."/>
            <person name="Arahal R. D."/>
            <person name="Lucena T."/>
        </authorList>
    </citation>
    <scope>NUCLEOTIDE SEQUENCE [LARGE SCALE GENOMIC DNA]</scope>
    <source>
        <strain evidence="4">CECT 7615</strain>
    </source>
</reference>
<organism evidence="3 4">
    <name type="scientific">Falsiruegeria mediterranea M17</name>
    <dbReference type="NCBI Taxonomy" id="1200281"/>
    <lineage>
        <taxon>Bacteria</taxon>
        <taxon>Pseudomonadati</taxon>
        <taxon>Pseudomonadota</taxon>
        <taxon>Alphaproteobacteria</taxon>
        <taxon>Rhodobacterales</taxon>
        <taxon>Roseobacteraceae</taxon>
        <taxon>Falsiruegeria</taxon>
    </lineage>
</organism>
<dbReference type="InterPro" id="IPR010621">
    <property type="entry name" value="DUF1214"/>
</dbReference>
<name>A0A2R8C7B5_9RHOB</name>
<evidence type="ECO:0008006" key="5">
    <source>
        <dbReference type="Google" id="ProtNLM"/>
    </source>
</evidence>
<dbReference type="PANTHER" id="PTHR36509">
    <property type="entry name" value="BLL3101 PROTEIN"/>
    <property type="match status" value="1"/>
</dbReference>
<gene>
    <name evidence="3" type="ORF">TRM7615_01740</name>
</gene>
<dbReference type="Pfam" id="PF06742">
    <property type="entry name" value="DUF1214"/>
    <property type="match status" value="1"/>
</dbReference>
<evidence type="ECO:0000313" key="3">
    <source>
        <dbReference type="EMBL" id="SPJ28243.1"/>
    </source>
</evidence>
<dbReference type="SUPFAM" id="SSF160935">
    <property type="entry name" value="VPA0735-like"/>
    <property type="match status" value="1"/>
</dbReference>
<dbReference type="Proteomes" id="UP000244898">
    <property type="component" value="Unassembled WGS sequence"/>
</dbReference>
<dbReference type="EMBL" id="ONZG01000004">
    <property type="protein sequence ID" value="SPJ28243.1"/>
    <property type="molecule type" value="Genomic_DNA"/>
</dbReference>
<dbReference type="Gene3D" id="1.10.3360.10">
    <property type="entry name" value="VPA0735-like domain"/>
    <property type="match status" value="1"/>
</dbReference>